<dbReference type="Proteomes" id="UP001227230">
    <property type="component" value="Chromosome 8"/>
</dbReference>
<protein>
    <recommendedName>
        <fullName evidence="3">Regulatory-associated protein of TOR 1</fullName>
    </recommendedName>
</protein>
<dbReference type="SUPFAM" id="SSF50978">
    <property type="entry name" value="WD40 repeat-like"/>
    <property type="match status" value="1"/>
</dbReference>
<dbReference type="InterPro" id="IPR015943">
    <property type="entry name" value="WD40/YVTN_repeat-like_dom_sf"/>
</dbReference>
<proteinExistence type="predicted"/>
<dbReference type="EMBL" id="CP126655">
    <property type="protein sequence ID" value="WJZ92914.1"/>
    <property type="molecule type" value="Genomic_DNA"/>
</dbReference>
<dbReference type="InterPro" id="IPR004083">
    <property type="entry name" value="Raptor"/>
</dbReference>
<evidence type="ECO:0000313" key="1">
    <source>
        <dbReference type="EMBL" id="WJZ92914.1"/>
    </source>
</evidence>
<organism evidence="1 2">
    <name type="scientific">Vitis vinifera</name>
    <name type="common">Grape</name>
    <dbReference type="NCBI Taxonomy" id="29760"/>
    <lineage>
        <taxon>Eukaryota</taxon>
        <taxon>Viridiplantae</taxon>
        <taxon>Streptophyta</taxon>
        <taxon>Embryophyta</taxon>
        <taxon>Tracheophyta</taxon>
        <taxon>Spermatophyta</taxon>
        <taxon>Magnoliopsida</taxon>
        <taxon>eudicotyledons</taxon>
        <taxon>Gunneridae</taxon>
        <taxon>Pentapetalae</taxon>
        <taxon>rosids</taxon>
        <taxon>Vitales</taxon>
        <taxon>Vitaceae</taxon>
        <taxon>Viteae</taxon>
        <taxon>Vitis</taxon>
    </lineage>
</organism>
<evidence type="ECO:0000313" key="2">
    <source>
        <dbReference type="Proteomes" id="UP001227230"/>
    </source>
</evidence>
<keyword evidence="2" id="KW-1185">Reference proteome</keyword>
<dbReference type="InterPro" id="IPR036322">
    <property type="entry name" value="WD40_repeat_dom_sf"/>
</dbReference>
<evidence type="ECO:0008006" key="3">
    <source>
        <dbReference type="Google" id="ProtNLM"/>
    </source>
</evidence>
<name>A0ABY9CCG6_VITVI</name>
<sequence length="226" mass="25443">MLLWTDNNNQDICMLLARYHPSWLGIWIKSSLFIQFLHYRIPAWSASQVHGVNLQLVLWMVLSSYLTSDPKMLVCAARPHARTIERVVGIGFQPGLDPAILQSEHLGVRYVKSYLLLLGCLTAFLHILSASEAGEIQFLDMRNGNHVYLTIDAHRGSLTALAVQQHAPLIASGSAKQFIKVFSLEGSQRCTIRFNPTSIARKIGPVSHLTFHPYQASFRRRLQSAH</sequence>
<reference evidence="1 2" key="1">
    <citation type="journal article" date="2023" name="Hortic Res">
        <title>The complete reference genome for grapevine (Vitis vinifera L.) genetics and breeding.</title>
        <authorList>
            <person name="Shi X."/>
            <person name="Cao S."/>
            <person name="Wang X."/>
            <person name="Huang S."/>
            <person name="Wang Y."/>
            <person name="Liu Z."/>
            <person name="Liu W."/>
            <person name="Leng X."/>
            <person name="Peng Y."/>
            <person name="Wang N."/>
            <person name="Wang Y."/>
            <person name="Ma Z."/>
            <person name="Xu X."/>
            <person name="Zhang F."/>
            <person name="Xue H."/>
            <person name="Zhong H."/>
            <person name="Wang Y."/>
            <person name="Zhang K."/>
            <person name="Velt A."/>
            <person name="Avia K."/>
            <person name="Holtgrawe D."/>
            <person name="Grimplet J."/>
            <person name="Matus J.T."/>
            <person name="Ware D."/>
            <person name="Wu X."/>
            <person name="Wang H."/>
            <person name="Liu C."/>
            <person name="Fang Y."/>
            <person name="Rustenholz C."/>
            <person name="Cheng Z."/>
            <person name="Xiao H."/>
            <person name="Zhou Y."/>
        </authorList>
    </citation>
    <scope>NUCLEOTIDE SEQUENCE [LARGE SCALE GENOMIC DNA]</scope>
    <source>
        <strain evidence="2">cv. Pinot noir / PN40024</strain>
        <tissue evidence="1">Leaf</tissue>
    </source>
</reference>
<gene>
    <name evidence="1" type="ORF">VitviT2T_011885</name>
</gene>
<dbReference type="PANTHER" id="PTHR12848:SF16">
    <property type="entry name" value="REGULATORY-ASSOCIATED PROTEIN OF MTOR"/>
    <property type="match status" value="1"/>
</dbReference>
<dbReference type="PANTHER" id="PTHR12848">
    <property type="entry name" value="REGULATORY-ASSOCIATED PROTEIN OF MTOR"/>
    <property type="match status" value="1"/>
</dbReference>
<dbReference type="Gene3D" id="2.130.10.10">
    <property type="entry name" value="YVTN repeat-like/Quinoprotein amine dehydrogenase"/>
    <property type="match status" value="1"/>
</dbReference>
<accession>A0ABY9CCG6</accession>